<organism evidence="3 4">
    <name type="scientific">Solirubrobacter deserti</name>
    <dbReference type="NCBI Taxonomy" id="2282478"/>
    <lineage>
        <taxon>Bacteria</taxon>
        <taxon>Bacillati</taxon>
        <taxon>Actinomycetota</taxon>
        <taxon>Thermoleophilia</taxon>
        <taxon>Solirubrobacterales</taxon>
        <taxon>Solirubrobacteraceae</taxon>
        <taxon>Solirubrobacter</taxon>
    </lineage>
</organism>
<evidence type="ECO:0000313" key="3">
    <source>
        <dbReference type="EMBL" id="MDA0137215.1"/>
    </source>
</evidence>
<proteinExistence type="predicted"/>
<comment type="caution">
    <text evidence="3">The sequence shown here is derived from an EMBL/GenBank/DDBJ whole genome shotgun (WGS) entry which is preliminary data.</text>
</comment>
<feature type="region of interest" description="Disordered" evidence="1">
    <location>
        <begin position="242"/>
        <end position="286"/>
    </location>
</feature>
<keyword evidence="2" id="KW-0732">Signal</keyword>
<dbReference type="SUPFAM" id="SSF103647">
    <property type="entry name" value="TSP type-3 repeat"/>
    <property type="match status" value="1"/>
</dbReference>
<dbReference type="Proteomes" id="UP001147700">
    <property type="component" value="Unassembled WGS sequence"/>
</dbReference>
<dbReference type="EMBL" id="JAPCID010000008">
    <property type="protein sequence ID" value="MDA0137215.1"/>
    <property type="molecule type" value="Genomic_DNA"/>
</dbReference>
<evidence type="ECO:0000256" key="1">
    <source>
        <dbReference type="SAM" id="MobiDB-lite"/>
    </source>
</evidence>
<dbReference type="Gene3D" id="4.10.1080.10">
    <property type="entry name" value="TSP type-3 repeat"/>
    <property type="match status" value="1"/>
</dbReference>
<evidence type="ECO:0000256" key="2">
    <source>
        <dbReference type="SAM" id="SignalP"/>
    </source>
</evidence>
<evidence type="ECO:0000313" key="4">
    <source>
        <dbReference type="Proteomes" id="UP001147700"/>
    </source>
</evidence>
<feature type="chain" id="PRO_5046664343" evidence="2">
    <location>
        <begin position="19"/>
        <end position="511"/>
    </location>
</feature>
<reference evidence="3" key="1">
    <citation type="submission" date="2022-10" db="EMBL/GenBank/DDBJ databases">
        <title>The WGS of Solirubrobacter sp. CPCC 204708.</title>
        <authorList>
            <person name="Jiang Z."/>
        </authorList>
    </citation>
    <scope>NUCLEOTIDE SEQUENCE</scope>
    <source>
        <strain evidence="3">CPCC 204708</strain>
    </source>
</reference>
<sequence>MRVAVLALLLAVAWTAPAAAQSPTVIRFAPDQKTPVTVGDGTIENGECTLGTVASGGWDNGPFLRLSDSECPNLLRFAREQAVVSLFVRAERGVAISMSLCGAYHCNGEGDVVAYASIQATGDWQPFVLAAPEHALRVLTAYLSSETGSFDVDDISFARERHPDTSIPVASGAVTSPTPATFTFASTSTPSTFMCSVDGAPYERCRNPASIAGLAPGRHTLAVYAVDAYGTTDVESPAQVNFVVDPPAPPPPAAADRDGDGVPDATDNCPDVANSDQADGDSDRVGNACDVLPPGNVPPQPGETSVVQVLSGEVFVKLPTRTPLGFDRLGRPFQVGGFIPLKGQASIPLGATVDTTRGEVAIDSAANSYAAADRRAKRQRAHIRAAMFQLKQKRRAQARSATIATDVSLLSPPGAEARCVGAPPKGTIVRSVSMVVKGLYRTVGGASTGTARSATFSTTDRCDGTLTQVGRGKVTLAVKSQKKPIVVKAGQAYLVKAKLFAARKGRKPTRG</sequence>
<protein>
    <submittedName>
        <fullName evidence="3">Thrombospondin type 3 repeat-containing protein</fullName>
    </submittedName>
</protein>
<dbReference type="RefSeq" id="WP_202957121.1">
    <property type="nucleotide sequence ID" value="NZ_JAPCID010000008.1"/>
</dbReference>
<accession>A0ABT4RFY8</accession>
<keyword evidence="4" id="KW-1185">Reference proteome</keyword>
<dbReference type="InterPro" id="IPR028974">
    <property type="entry name" value="TSP_type-3_rpt"/>
</dbReference>
<name>A0ABT4RFY8_9ACTN</name>
<gene>
    <name evidence="3" type="ORF">OJ962_06875</name>
</gene>
<feature type="signal peptide" evidence="2">
    <location>
        <begin position="1"/>
        <end position="18"/>
    </location>
</feature>